<proteinExistence type="predicted"/>
<dbReference type="EMBL" id="JAKWFO010000007">
    <property type="protein sequence ID" value="KAI9634502.1"/>
    <property type="molecule type" value="Genomic_DNA"/>
</dbReference>
<gene>
    <name evidence="2" type="ORF">MKK02DRAFT_38033</name>
</gene>
<keyword evidence="3" id="KW-1185">Reference proteome</keyword>
<dbReference type="RefSeq" id="XP_052944279.1">
    <property type="nucleotide sequence ID" value="XM_053089892.1"/>
</dbReference>
<organism evidence="2 3">
    <name type="scientific">Dioszegia hungarica</name>
    <dbReference type="NCBI Taxonomy" id="4972"/>
    <lineage>
        <taxon>Eukaryota</taxon>
        <taxon>Fungi</taxon>
        <taxon>Dikarya</taxon>
        <taxon>Basidiomycota</taxon>
        <taxon>Agaricomycotina</taxon>
        <taxon>Tremellomycetes</taxon>
        <taxon>Tremellales</taxon>
        <taxon>Bulleribasidiaceae</taxon>
        <taxon>Dioszegia</taxon>
    </lineage>
</organism>
<accession>A0AA38H502</accession>
<feature type="compositionally biased region" description="Basic and acidic residues" evidence="1">
    <location>
        <begin position="217"/>
        <end position="229"/>
    </location>
</feature>
<dbReference type="AlphaFoldDB" id="A0AA38H502"/>
<dbReference type="Proteomes" id="UP001164286">
    <property type="component" value="Unassembled WGS sequence"/>
</dbReference>
<comment type="caution">
    <text evidence="2">The sequence shown here is derived from an EMBL/GenBank/DDBJ whole genome shotgun (WGS) entry which is preliminary data.</text>
</comment>
<name>A0AA38H502_9TREE</name>
<reference evidence="2" key="1">
    <citation type="journal article" date="2022" name="G3 (Bethesda)">
        <title>High quality genome of the basidiomycete yeast Dioszegia hungarica PDD-24b-2 isolated from cloud water.</title>
        <authorList>
            <person name="Jarrige D."/>
            <person name="Haridas S."/>
            <person name="Bleykasten-Grosshans C."/>
            <person name="Joly M."/>
            <person name="Nadalig T."/>
            <person name="Sancelme M."/>
            <person name="Vuilleumier S."/>
            <person name="Grigoriev I.V."/>
            <person name="Amato P."/>
            <person name="Bringel F."/>
        </authorList>
    </citation>
    <scope>NUCLEOTIDE SEQUENCE</scope>
    <source>
        <strain evidence="2">PDD-24b-2</strain>
    </source>
</reference>
<feature type="compositionally biased region" description="Low complexity" evidence="1">
    <location>
        <begin position="9"/>
        <end position="22"/>
    </location>
</feature>
<sequence length="419" mass="43031">MEPVQNGESSRSPARRSTSPRRLLQAEHSHGAAGSTGGGDGQGQGQEADRSETQLGADGIAKSRLILPEWDIPPPKPLHPSHDLISLLSLASLYNTYVRPYASGIDEEPNPGGAGDVDEDGDVPMSAGLGGQGKKRGAGGGAVRKLERGYMGLLDDCIDPVPNGNKAAPSLVPLIQDLTYQPSGPPPELWDGPIEVWPVDKWSVARLEVGSQSGYKGGEKEGVRKAEEKRRRKREAKAKALLPTPLVLPSDTSNPLTPNPMSAPGTPLLPVAPPSRAGMNGFAHRRQDSTSGIGTSRPPPLNPARASYGPGGPSSAQGSGSAGFRPAGAASRPGTPSWAGTAGQKTPGSAQPGGVKRVYEGQGAGMSKKAKVAGTRSASPMPTSGLAKGTGLPAQGQAQTKGQTRPGLGKGPRARTEGM</sequence>
<evidence type="ECO:0000313" key="2">
    <source>
        <dbReference type="EMBL" id="KAI9634502.1"/>
    </source>
</evidence>
<dbReference type="GeneID" id="77729097"/>
<feature type="compositionally biased region" description="Gly residues" evidence="1">
    <location>
        <begin position="34"/>
        <end position="44"/>
    </location>
</feature>
<protein>
    <recommendedName>
        <fullName evidence="4">Mediator of RNA polymerase II transcription subunit 19</fullName>
    </recommendedName>
</protein>
<feature type="region of interest" description="Disordered" evidence="1">
    <location>
        <begin position="1"/>
        <end position="60"/>
    </location>
</feature>
<feature type="compositionally biased region" description="Polar residues" evidence="1">
    <location>
        <begin position="250"/>
        <end position="260"/>
    </location>
</feature>
<evidence type="ECO:0000313" key="3">
    <source>
        <dbReference type="Proteomes" id="UP001164286"/>
    </source>
</evidence>
<evidence type="ECO:0000256" key="1">
    <source>
        <dbReference type="SAM" id="MobiDB-lite"/>
    </source>
</evidence>
<evidence type="ECO:0008006" key="4">
    <source>
        <dbReference type="Google" id="ProtNLM"/>
    </source>
</evidence>
<feature type="region of interest" description="Disordered" evidence="1">
    <location>
        <begin position="212"/>
        <end position="419"/>
    </location>
</feature>
<feature type="compositionally biased region" description="Low complexity" evidence="1">
    <location>
        <begin position="303"/>
        <end position="323"/>
    </location>
</feature>